<sequence length="90" mass="10208">PMQHHKRSLRKTRRPGTPGKSKATTGKDLWMAALKKRQTLMLPNTFRPGSPRHKTPTEYFIDTLRKTGVGISAETNKSHFMTGLRGNNLH</sequence>
<dbReference type="AlphaFoldDB" id="A0A0B6YX96"/>
<accession>A0A0B6YX96</accession>
<name>A0A0B6YX96_9EUPU</name>
<proteinExistence type="predicted"/>
<organism evidence="2">
    <name type="scientific">Arion vulgaris</name>
    <dbReference type="NCBI Taxonomy" id="1028688"/>
    <lineage>
        <taxon>Eukaryota</taxon>
        <taxon>Metazoa</taxon>
        <taxon>Spiralia</taxon>
        <taxon>Lophotrochozoa</taxon>
        <taxon>Mollusca</taxon>
        <taxon>Gastropoda</taxon>
        <taxon>Heterobranchia</taxon>
        <taxon>Euthyneura</taxon>
        <taxon>Panpulmonata</taxon>
        <taxon>Eupulmonata</taxon>
        <taxon>Stylommatophora</taxon>
        <taxon>Helicina</taxon>
        <taxon>Arionoidea</taxon>
        <taxon>Arionidae</taxon>
        <taxon>Arion</taxon>
    </lineage>
</organism>
<evidence type="ECO:0000256" key="1">
    <source>
        <dbReference type="SAM" id="MobiDB-lite"/>
    </source>
</evidence>
<protein>
    <submittedName>
        <fullName evidence="2">Uncharacterized protein</fullName>
    </submittedName>
</protein>
<feature type="non-terminal residue" evidence="2">
    <location>
        <position position="1"/>
    </location>
</feature>
<feature type="compositionally biased region" description="Basic residues" evidence="1">
    <location>
        <begin position="1"/>
        <end position="14"/>
    </location>
</feature>
<reference evidence="2" key="1">
    <citation type="submission" date="2014-12" db="EMBL/GenBank/DDBJ databases">
        <title>Insight into the proteome of Arion vulgaris.</title>
        <authorList>
            <person name="Aradska J."/>
            <person name="Bulat T."/>
            <person name="Smidak R."/>
            <person name="Sarate P."/>
            <person name="Gangsoo J."/>
            <person name="Sialana F."/>
            <person name="Bilban M."/>
            <person name="Lubec G."/>
        </authorList>
    </citation>
    <scope>NUCLEOTIDE SEQUENCE</scope>
    <source>
        <tissue evidence="2">Skin</tissue>
    </source>
</reference>
<evidence type="ECO:0000313" key="2">
    <source>
        <dbReference type="EMBL" id="CEK60130.1"/>
    </source>
</evidence>
<feature type="region of interest" description="Disordered" evidence="1">
    <location>
        <begin position="1"/>
        <end position="27"/>
    </location>
</feature>
<feature type="non-terminal residue" evidence="2">
    <location>
        <position position="90"/>
    </location>
</feature>
<gene>
    <name evidence="2" type="primary">ORF38498</name>
</gene>
<dbReference type="EMBL" id="HACG01013265">
    <property type="protein sequence ID" value="CEK60130.1"/>
    <property type="molecule type" value="Transcribed_RNA"/>
</dbReference>